<accession>A0A9P9WMX3</accession>
<comment type="caution">
    <text evidence="2">The sequence shown here is derived from an EMBL/GenBank/DDBJ whole genome shotgun (WGS) entry which is preliminary data.</text>
</comment>
<evidence type="ECO:0000259" key="1">
    <source>
        <dbReference type="Pfam" id="PF20150"/>
    </source>
</evidence>
<organism evidence="2 3">
    <name type="scientific">Neoarthrinium moseri</name>
    <dbReference type="NCBI Taxonomy" id="1658444"/>
    <lineage>
        <taxon>Eukaryota</taxon>
        <taxon>Fungi</taxon>
        <taxon>Dikarya</taxon>
        <taxon>Ascomycota</taxon>
        <taxon>Pezizomycotina</taxon>
        <taxon>Sordariomycetes</taxon>
        <taxon>Xylariomycetidae</taxon>
        <taxon>Amphisphaeriales</taxon>
        <taxon>Apiosporaceae</taxon>
        <taxon>Neoarthrinium</taxon>
    </lineage>
</organism>
<proteinExistence type="predicted"/>
<gene>
    <name evidence="2" type="ORF">JX265_005646</name>
</gene>
<dbReference type="Pfam" id="PF20150">
    <property type="entry name" value="2EXR"/>
    <property type="match status" value="1"/>
</dbReference>
<dbReference type="AlphaFoldDB" id="A0A9P9WMX3"/>
<dbReference type="Proteomes" id="UP000829685">
    <property type="component" value="Unassembled WGS sequence"/>
</dbReference>
<evidence type="ECO:0000313" key="3">
    <source>
        <dbReference type="Proteomes" id="UP000829685"/>
    </source>
</evidence>
<dbReference type="InterPro" id="IPR045518">
    <property type="entry name" value="2EXR"/>
</dbReference>
<feature type="domain" description="2EXR" evidence="1">
    <location>
        <begin position="4"/>
        <end position="61"/>
    </location>
</feature>
<evidence type="ECO:0000313" key="2">
    <source>
        <dbReference type="EMBL" id="KAI1871660.1"/>
    </source>
</evidence>
<keyword evidence="3" id="KW-1185">Reference proteome</keyword>
<name>A0A9P9WMX3_9PEZI</name>
<protein>
    <recommendedName>
        <fullName evidence="1">2EXR domain-containing protein</fullName>
    </recommendedName>
</protein>
<dbReference type="EMBL" id="JAFIMR010000012">
    <property type="protein sequence ID" value="KAI1871660.1"/>
    <property type="molecule type" value="Genomic_DNA"/>
</dbReference>
<sequence>MPPFTQFSKLPAELQMLIWRSAIPNRGILEIQTAETDDNLWYPTSGYTVQRQLPAPNVFRAAGPFITRTLLNGKTLEENRNAHWFTVKGFEDKRMCWFEEQQDDIVYWNSSLGPRVPHGSSSLSLMRLNSKLPGLRHLMVRHEDLWDLDMRRLCDEFPNLGQGTLSFYLGGVDLDFRKTMSNDEPVCHILIDLMDRGKMEKMTALIQDFCAEYPQRRKYGNGLWVGRVGVHPIEDDVEAEWTFLCLMAQGRKEEIGGKPFARNRRRCFGKDWSDGRASSIHTLDTKHMHFLAVSCEDLPWSMQCRHHEIQALGEDRWRQLVGNLDQSICKLHVQFARTKQHHEALASMPQMRQVAIVRILGDAGDLDASFREDVVEIGKTKERPLLWSREVARLLE</sequence>
<reference evidence="2" key="1">
    <citation type="submission" date="2021-03" db="EMBL/GenBank/DDBJ databases">
        <title>Revisited historic fungal species revealed as producer of novel bioactive compounds through whole genome sequencing and comparative genomics.</title>
        <authorList>
            <person name="Vignolle G.A."/>
            <person name="Hochenegger N."/>
            <person name="Mach R.L."/>
            <person name="Mach-Aigner A.R."/>
            <person name="Javad Rahimi M."/>
            <person name="Salim K.A."/>
            <person name="Chan C.M."/>
            <person name="Lim L.B.L."/>
            <person name="Cai F."/>
            <person name="Druzhinina I.S."/>
            <person name="U'Ren J.M."/>
            <person name="Derntl C."/>
        </authorList>
    </citation>
    <scope>NUCLEOTIDE SEQUENCE</scope>
    <source>
        <strain evidence="2">TUCIM 5799</strain>
    </source>
</reference>